<dbReference type="AlphaFoldDB" id="A0A6A6A2T6"/>
<evidence type="ECO:0000259" key="1">
    <source>
        <dbReference type="Pfam" id="PF06985"/>
    </source>
</evidence>
<gene>
    <name evidence="2" type="ORF">P153DRAFT_114085</name>
</gene>
<organism evidence="2 3">
    <name type="scientific">Dothidotthia symphoricarpi CBS 119687</name>
    <dbReference type="NCBI Taxonomy" id="1392245"/>
    <lineage>
        <taxon>Eukaryota</taxon>
        <taxon>Fungi</taxon>
        <taxon>Dikarya</taxon>
        <taxon>Ascomycota</taxon>
        <taxon>Pezizomycotina</taxon>
        <taxon>Dothideomycetes</taxon>
        <taxon>Pleosporomycetidae</taxon>
        <taxon>Pleosporales</taxon>
        <taxon>Dothidotthiaceae</taxon>
        <taxon>Dothidotthia</taxon>
    </lineage>
</organism>
<dbReference type="PANTHER" id="PTHR10622:SF12">
    <property type="entry name" value="HET DOMAIN-CONTAINING PROTEIN"/>
    <property type="match status" value="1"/>
</dbReference>
<dbReference type="GeneID" id="54402361"/>
<dbReference type="RefSeq" id="XP_033519876.1">
    <property type="nucleotide sequence ID" value="XM_033661929.1"/>
</dbReference>
<evidence type="ECO:0000313" key="3">
    <source>
        <dbReference type="Proteomes" id="UP000799771"/>
    </source>
</evidence>
<evidence type="ECO:0000313" key="2">
    <source>
        <dbReference type="EMBL" id="KAF2125484.1"/>
    </source>
</evidence>
<keyword evidence="3" id="KW-1185">Reference proteome</keyword>
<dbReference type="OrthoDB" id="674604at2759"/>
<dbReference type="Pfam" id="PF06985">
    <property type="entry name" value="HET"/>
    <property type="match status" value="1"/>
</dbReference>
<sequence length="95" mass="11148">MRLINTKTRAFEEFIGWHVQAYAILSRTWEKEEVTYKDYVDGRYCNMKDSKKIDMTCQKALAEEGKEILYAWVDTCCIDQSSSAELTEAINSMFR</sequence>
<reference evidence="2" key="1">
    <citation type="journal article" date="2020" name="Stud. Mycol.">
        <title>101 Dothideomycetes genomes: a test case for predicting lifestyles and emergence of pathogens.</title>
        <authorList>
            <person name="Haridas S."/>
            <person name="Albert R."/>
            <person name="Binder M."/>
            <person name="Bloem J."/>
            <person name="Labutti K."/>
            <person name="Salamov A."/>
            <person name="Andreopoulos B."/>
            <person name="Baker S."/>
            <person name="Barry K."/>
            <person name="Bills G."/>
            <person name="Bluhm B."/>
            <person name="Cannon C."/>
            <person name="Castanera R."/>
            <person name="Culley D."/>
            <person name="Daum C."/>
            <person name="Ezra D."/>
            <person name="Gonzalez J."/>
            <person name="Henrissat B."/>
            <person name="Kuo A."/>
            <person name="Liang C."/>
            <person name="Lipzen A."/>
            <person name="Lutzoni F."/>
            <person name="Magnuson J."/>
            <person name="Mondo S."/>
            <person name="Nolan M."/>
            <person name="Ohm R."/>
            <person name="Pangilinan J."/>
            <person name="Park H.-J."/>
            <person name="Ramirez L."/>
            <person name="Alfaro M."/>
            <person name="Sun H."/>
            <person name="Tritt A."/>
            <person name="Yoshinaga Y."/>
            <person name="Zwiers L.-H."/>
            <person name="Turgeon B."/>
            <person name="Goodwin S."/>
            <person name="Spatafora J."/>
            <person name="Crous P."/>
            <person name="Grigoriev I."/>
        </authorList>
    </citation>
    <scope>NUCLEOTIDE SEQUENCE</scope>
    <source>
        <strain evidence="2">CBS 119687</strain>
    </source>
</reference>
<dbReference type="Proteomes" id="UP000799771">
    <property type="component" value="Unassembled WGS sequence"/>
</dbReference>
<name>A0A6A6A2T6_9PLEO</name>
<protein>
    <recommendedName>
        <fullName evidence="1">Heterokaryon incompatibility domain-containing protein</fullName>
    </recommendedName>
</protein>
<dbReference type="EMBL" id="ML977516">
    <property type="protein sequence ID" value="KAF2125484.1"/>
    <property type="molecule type" value="Genomic_DNA"/>
</dbReference>
<proteinExistence type="predicted"/>
<accession>A0A6A6A2T6</accession>
<dbReference type="PANTHER" id="PTHR10622">
    <property type="entry name" value="HET DOMAIN-CONTAINING PROTEIN"/>
    <property type="match status" value="1"/>
</dbReference>
<feature type="domain" description="Heterokaryon incompatibility" evidence="1">
    <location>
        <begin position="22"/>
        <end position="93"/>
    </location>
</feature>
<dbReference type="InterPro" id="IPR010730">
    <property type="entry name" value="HET"/>
</dbReference>